<name>A0ABS4NM46_9BACL</name>
<evidence type="ECO:0000313" key="2">
    <source>
        <dbReference type="Proteomes" id="UP000773462"/>
    </source>
</evidence>
<gene>
    <name evidence="1" type="ORF">J2Z70_001264</name>
</gene>
<reference evidence="1 2" key="1">
    <citation type="submission" date="2021-03" db="EMBL/GenBank/DDBJ databases">
        <title>Genomic Encyclopedia of Type Strains, Phase IV (KMG-IV): sequencing the most valuable type-strain genomes for metagenomic binning, comparative biology and taxonomic classification.</title>
        <authorList>
            <person name="Goeker M."/>
        </authorList>
    </citation>
    <scope>NUCLEOTIDE SEQUENCE [LARGE SCALE GENOMIC DNA]</scope>
    <source>
        <strain evidence="1 2">DSM 101953</strain>
    </source>
</reference>
<keyword evidence="2" id="KW-1185">Reference proteome</keyword>
<proteinExistence type="predicted"/>
<organism evidence="1 2">
    <name type="scientific">Paenibacillus silagei</name>
    <dbReference type="NCBI Taxonomy" id="1670801"/>
    <lineage>
        <taxon>Bacteria</taxon>
        <taxon>Bacillati</taxon>
        <taxon>Bacillota</taxon>
        <taxon>Bacilli</taxon>
        <taxon>Bacillales</taxon>
        <taxon>Paenibacillaceae</taxon>
        <taxon>Paenibacillus</taxon>
    </lineage>
</organism>
<dbReference type="Pfam" id="PF05402">
    <property type="entry name" value="PqqD"/>
    <property type="match status" value="1"/>
</dbReference>
<evidence type="ECO:0000313" key="1">
    <source>
        <dbReference type="EMBL" id="MBP2111123.1"/>
    </source>
</evidence>
<dbReference type="Proteomes" id="UP000773462">
    <property type="component" value="Unassembled WGS sequence"/>
</dbReference>
<sequence length="91" mass="11025">MMYKLNARDFGWNKIDEDFVVFTMTDEKYHVFNETAKDLFEFIHVHEGCSIDDINNYFKQNYEIENQEQLSQDIKILLEQMQQIGMLYEIS</sequence>
<dbReference type="Gene3D" id="1.10.10.1150">
    <property type="entry name" value="Coenzyme PQQ synthesis protein D (PqqD)"/>
    <property type="match status" value="1"/>
</dbReference>
<evidence type="ECO:0008006" key="3">
    <source>
        <dbReference type="Google" id="ProtNLM"/>
    </source>
</evidence>
<accession>A0ABS4NM46</accession>
<dbReference type="RefSeq" id="WP_209870516.1">
    <property type="nucleotide sequence ID" value="NZ_JAGGLV010000003.1"/>
</dbReference>
<dbReference type="InterPro" id="IPR008792">
    <property type="entry name" value="PQQD"/>
</dbReference>
<dbReference type="InterPro" id="IPR041881">
    <property type="entry name" value="PqqD_sf"/>
</dbReference>
<dbReference type="EMBL" id="JAGGLV010000003">
    <property type="protein sequence ID" value="MBP2111123.1"/>
    <property type="molecule type" value="Genomic_DNA"/>
</dbReference>
<protein>
    <recommendedName>
        <fullName evidence="3">PqqD family protein</fullName>
    </recommendedName>
</protein>
<comment type="caution">
    <text evidence="1">The sequence shown here is derived from an EMBL/GenBank/DDBJ whole genome shotgun (WGS) entry which is preliminary data.</text>
</comment>